<organism evidence="4 5">
    <name type="scientific">Coccomyxa viridis</name>
    <dbReference type="NCBI Taxonomy" id="1274662"/>
    <lineage>
        <taxon>Eukaryota</taxon>
        <taxon>Viridiplantae</taxon>
        <taxon>Chlorophyta</taxon>
        <taxon>core chlorophytes</taxon>
        <taxon>Trebouxiophyceae</taxon>
        <taxon>Trebouxiophyceae incertae sedis</taxon>
        <taxon>Coccomyxaceae</taxon>
        <taxon>Coccomyxa</taxon>
    </lineage>
</organism>
<dbReference type="InterPro" id="IPR035979">
    <property type="entry name" value="RBD_domain_sf"/>
</dbReference>
<dbReference type="SUPFAM" id="SSF54928">
    <property type="entry name" value="RNA-binding domain, RBD"/>
    <property type="match status" value="1"/>
</dbReference>
<feature type="region of interest" description="Disordered" evidence="2">
    <location>
        <begin position="1"/>
        <end position="79"/>
    </location>
</feature>
<evidence type="ECO:0000313" key="4">
    <source>
        <dbReference type="EMBL" id="CAK0780996.1"/>
    </source>
</evidence>
<feature type="compositionally biased region" description="Low complexity" evidence="2">
    <location>
        <begin position="314"/>
        <end position="323"/>
    </location>
</feature>
<dbReference type="Gene3D" id="3.30.70.330">
    <property type="match status" value="1"/>
</dbReference>
<feature type="compositionally biased region" description="Basic and acidic residues" evidence="2">
    <location>
        <begin position="234"/>
        <end position="256"/>
    </location>
</feature>
<dbReference type="InterPro" id="IPR000504">
    <property type="entry name" value="RRM_dom"/>
</dbReference>
<keyword evidence="1" id="KW-0694">RNA-binding</keyword>
<dbReference type="EMBL" id="CAUYUE010000006">
    <property type="protein sequence ID" value="CAK0780996.1"/>
    <property type="molecule type" value="Genomic_DNA"/>
</dbReference>
<evidence type="ECO:0000313" key="5">
    <source>
        <dbReference type="Proteomes" id="UP001314263"/>
    </source>
</evidence>
<feature type="region of interest" description="Disordered" evidence="2">
    <location>
        <begin position="156"/>
        <end position="557"/>
    </location>
</feature>
<dbReference type="GO" id="GO:0003723">
    <property type="term" value="F:RNA binding"/>
    <property type="evidence" value="ECO:0007669"/>
    <property type="project" value="UniProtKB-UniRule"/>
</dbReference>
<feature type="compositionally biased region" description="Basic and acidic residues" evidence="2">
    <location>
        <begin position="341"/>
        <end position="375"/>
    </location>
</feature>
<feature type="compositionally biased region" description="Basic and acidic residues" evidence="2">
    <location>
        <begin position="197"/>
        <end position="210"/>
    </location>
</feature>
<feature type="compositionally biased region" description="Gly residues" evidence="2">
    <location>
        <begin position="443"/>
        <end position="474"/>
    </location>
</feature>
<sequence length="557" mass="58925">MASKEQGGEGPKGSGKKKGKTVALTDFLKPASMGNWADDDVDDSLEGLPPLPTAPGETSKFPTASFPASTGPSRPLPSRPPYKVFIGNVPFDATEDDMGCIFHPELAVTSCHIIKHRDTQKPRGCFVEFETRKDLEKALLKDGTMVMGRPIRVDVAEDRPERGGRTSAGGSFGGYDREEDGGREKRRGYGFGDAGFPEERQGGGFGERRGGGFADTYGPDRGRPREGGFGARGGFDDDRGAQRRGGGFDRQDERRGYGGFSGRSEEETEGSRWGHIGRPAAAPPVPSRQPEAPGSPSQSRERPKLTLAPRSDEPASSAEAPAQPKKKSNPFGDAKPVDAAAKLREFEERETKRKMEEARKRTMDSDAARAAELKARSAPARPANGTHPEDDSVSSTSGASTERSQQSAGPAAHGRPDSHVTAGRGRGEAHRGRGGRGPPSAWEGGGRTPRGGSGGRFRGSGPGEGRGGRYGGHGRGGDHPHHHASGGPPPPRQQEAVRDEAGFQTVGGGARGSRSRPGPEREPDMAKHAEGPPGLGGEPPEKPAVVNKFDLLNIEED</sequence>
<dbReference type="PANTHER" id="PTHR15241:SF304">
    <property type="entry name" value="RRM DOMAIN-CONTAINING PROTEIN"/>
    <property type="match status" value="1"/>
</dbReference>
<dbReference type="Proteomes" id="UP001314263">
    <property type="component" value="Unassembled WGS sequence"/>
</dbReference>
<reference evidence="4 5" key="1">
    <citation type="submission" date="2023-10" db="EMBL/GenBank/DDBJ databases">
        <authorList>
            <person name="Maclean D."/>
            <person name="Macfadyen A."/>
        </authorList>
    </citation>
    <scope>NUCLEOTIDE SEQUENCE [LARGE SCALE GENOMIC DNA]</scope>
</reference>
<comment type="caution">
    <text evidence="4">The sequence shown here is derived from an EMBL/GenBank/DDBJ whole genome shotgun (WGS) entry which is preliminary data.</text>
</comment>
<dbReference type="Pfam" id="PF00076">
    <property type="entry name" value="RRM_1"/>
    <property type="match status" value="1"/>
</dbReference>
<proteinExistence type="predicted"/>
<protein>
    <recommendedName>
        <fullName evidence="3">RRM domain-containing protein</fullName>
    </recommendedName>
</protein>
<dbReference type="PANTHER" id="PTHR15241">
    <property type="entry name" value="TRANSFORMER-2-RELATED"/>
    <property type="match status" value="1"/>
</dbReference>
<evidence type="ECO:0000259" key="3">
    <source>
        <dbReference type="PROSITE" id="PS50102"/>
    </source>
</evidence>
<dbReference type="PROSITE" id="PS50102">
    <property type="entry name" value="RRM"/>
    <property type="match status" value="1"/>
</dbReference>
<keyword evidence="5" id="KW-1185">Reference proteome</keyword>
<accession>A0AAV1I3X3</accession>
<dbReference type="AlphaFoldDB" id="A0AAV1I3X3"/>
<feature type="domain" description="RRM" evidence="3">
    <location>
        <begin position="82"/>
        <end position="158"/>
    </location>
</feature>
<evidence type="ECO:0000256" key="2">
    <source>
        <dbReference type="SAM" id="MobiDB-lite"/>
    </source>
</evidence>
<name>A0AAV1I3X3_9CHLO</name>
<feature type="compositionally biased region" description="Polar residues" evidence="2">
    <location>
        <begin position="60"/>
        <end position="72"/>
    </location>
</feature>
<dbReference type="SMART" id="SM00360">
    <property type="entry name" value="RRM"/>
    <property type="match status" value="1"/>
</dbReference>
<gene>
    <name evidence="4" type="ORF">CVIRNUC_005249</name>
</gene>
<feature type="compositionally biased region" description="Basic and acidic residues" evidence="2">
    <location>
        <begin position="517"/>
        <end position="530"/>
    </location>
</feature>
<dbReference type="InterPro" id="IPR012677">
    <property type="entry name" value="Nucleotide-bd_a/b_plait_sf"/>
</dbReference>
<evidence type="ECO:0000256" key="1">
    <source>
        <dbReference type="PROSITE-ProRule" id="PRU00176"/>
    </source>
</evidence>
<feature type="compositionally biased region" description="Polar residues" evidence="2">
    <location>
        <begin position="393"/>
        <end position="408"/>
    </location>
</feature>
<feature type="compositionally biased region" description="Basic and acidic residues" evidence="2">
    <location>
        <begin position="263"/>
        <end position="272"/>
    </location>
</feature>